<evidence type="ECO:0000313" key="6">
    <source>
        <dbReference type="Proteomes" id="UP000293421"/>
    </source>
</evidence>
<accession>A0AAE6CZA7</accession>
<dbReference type="Gene3D" id="3.10.400.10">
    <property type="entry name" value="Sulfate adenylyltransferase"/>
    <property type="match status" value="1"/>
</dbReference>
<protein>
    <submittedName>
        <fullName evidence="4">Sulfate adenylyltransferase</fullName>
        <ecNumber evidence="4">2.7.7.4</ecNumber>
    </submittedName>
</protein>
<dbReference type="NCBIfam" id="NF003166">
    <property type="entry name" value="PRK04149.1"/>
    <property type="match status" value="1"/>
</dbReference>
<dbReference type="Proteomes" id="UP000321325">
    <property type="component" value="Unassembled WGS sequence"/>
</dbReference>
<evidence type="ECO:0000259" key="3">
    <source>
        <dbReference type="Pfam" id="PF14306"/>
    </source>
</evidence>
<comment type="pathway">
    <text evidence="1">Sulfur metabolism; hydrogen sulfide biosynthesis; sulfite from sulfate: step 1/3.</text>
</comment>
<keyword evidence="4" id="KW-0548">Nucleotidyltransferase</keyword>
<dbReference type="PANTHER" id="PTHR43509">
    <property type="match status" value="1"/>
</dbReference>
<keyword evidence="7" id="KW-1185">Reference proteome</keyword>
<dbReference type="AlphaFoldDB" id="A0AAE6CZA7"/>
<evidence type="ECO:0000256" key="1">
    <source>
        <dbReference type="ARBA" id="ARBA00005048"/>
    </source>
</evidence>
<dbReference type="Pfam" id="PF01747">
    <property type="entry name" value="ATP-sulfurylase"/>
    <property type="match status" value="1"/>
</dbReference>
<evidence type="ECO:0000259" key="2">
    <source>
        <dbReference type="Pfam" id="PF01747"/>
    </source>
</evidence>
<name>A0AAE6CZA7_9BACT</name>
<dbReference type="Proteomes" id="UP000293421">
    <property type="component" value="Chromosome"/>
</dbReference>
<gene>
    <name evidence="4" type="ORF">A9460_01425</name>
    <name evidence="5" type="ORF">FVD15_01080</name>
</gene>
<dbReference type="PANTHER" id="PTHR43509:SF1">
    <property type="entry name" value="SULFATE ADENYLYLTRANSFERASE"/>
    <property type="match status" value="1"/>
</dbReference>
<dbReference type="InterPro" id="IPR014729">
    <property type="entry name" value="Rossmann-like_a/b/a_fold"/>
</dbReference>
<dbReference type="Pfam" id="PF14306">
    <property type="entry name" value="PUA_2"/>
    <property type="match status" value="1"/>
</dbReference>
<dbReference type="GeneID" id="66288012"/>
<dbReference type="InterPro" id="IPR025980">
    <property type="entry name" value="ATP-Sase_PUA-like_dom"/>
</dbReference>
<reference evidence="4 6" key="1">
    <citation type="submission" date="2019-02" db="EMBL/GenBank/DDBJ databases">
        <title>Use of ANI for Rapid Identification of Enteric Bacteria.</title>
        <authorList>
            <person name="Pruckler J."/>
            <person name="Lane C."/>
            <person name="Aubert R."/>
        </authorList>
    </citation>
    <scope>NUCLEOTIDE SEQUENCE [LARGE SCALE GENOMIC DNA]</scope>
    <source>
        <strain evidence="4 6">2014D-0083</strain>
    </source>
</reference>
<dbReference type="EMBL" id="VRMB01000004">
    <property type="protein sequence ID" value="TXK71460.1"/>
    <property type="molecule type" value="Genomic_DNA"/>
</dbReference>
<dbReference type="InterPro" id="IPR024951">
    <property type="entry name" value="Sulfurylase_cat_dom"/>
</dbReference>
<evidence type="ECO:0000313" key="7">
    <source>
        <dbReference type="Proteomes" id="UP000321325"/>
    </source>
</evidence>
<dbReference type="Gene3D" id="3.40.50.620">
    <property type="entry name" value="HUPs"/>
    <property type="match status" value="1"/>
</dbReference>
<dbReference type="SUPFAM" id="SSF88697">
    <property type="entry name" value="PUA domain-like"/>
    <property type="match status" value="1"/>
</dbReference>
<dbReference type="GO" id="GO:0004781">
    <property type="term" value="F:sulfate adenylyltransferase (ATP) activity"/>
    <property type="evidence" value="ECO:0007669"/>
    <property type="project" value="UniProtKB-EC"/>
</dbReference>
<feature type="domain" description="ATP-sulfurylase PUA-like" evidence="3">
    <location>
        <begin position="2"/>
        <end position="122"/>
    </location>
</feature>
<evidence type="ECO:0000313" key="4">
    <source>
        <dbReference type="EMBL" id="QBL13060.1"/>
    </source>
</evidence>
<dbReference type="SUPFAM" id="SSF52374">
    <property type="entry name" value="Nucleotidylyl transferase"/>
    <property type="match status" value="1"/>
</dbReference>
<feature type="domain" description="Sulphate adenylyltransferase catalytic" evidence="2">
    <location>
        <begin position="142"/>
        <end position="339"/>
    </location>
</feature>
<dbReference type="RefSeq" id="WP_039666004.1">
    <property type="nucleotide sequence ID" value="NZ_CP037746.1"/>
</dbReference>
<reference evidence="5 7" key="2">
    <citation type="submission" date="2019-08" db="EMBL/GenBank/DDBJ databases">
        <title>Rapid identification of Enteric Bacteria from Whole Genome Sequences (WGS) using Average Nucleotide Identity (ANI).</title>
        <authorList>
            <person name="Lane C."/>
        </authorList>
    </citation>
    <scope>NUCLEOTIDE SEQUENCE [LARGE SCALE GENOMIC DNA]</scope>
    <source>
        <strain evidence="5 7">2010D-8464</strain>
    </source>
</reference>
<dbReference type="EMBL" id="CP037746">
    <property type="protein sequence ID" value="QBL13060.1"/>
    <property type="molecule type" value="Genomic_DNA"/>
</dbReference>
<sequence>MIHINHENLLDLKYLASGVFDPLHGFMNYEEFKSVVYDMKLLNDNIWTLPITLEVNDDYNVGSIQDLYYNQTLIGKIHIEDKFQIQDKDLFEIFQTKDLNHPGIKKEKSKSSLKIAGKIQIKEELLKNTLYKGMLQDVFSKKNKEVKTIAGFQTRNAIHRAHEHLQKIALELCDALFINPLVGWKKQGDFTQEAVMSAYKVMFDEFYPQHRVFIQGLETNMRYAGPKEAIFHAIVRKNIGCTHFIIGRDHAGVGDYYGVYDAHKLAKELNSTNKLGIELLLLKEPYFCTKCDQIVSEKVCSHENTHKISISGTKIRQALVSGKIPDERFMRKEVAKALIDLGMDNIFIKE</sequence>
<dbReference type="EC" id="2.7.7.4" evidence="4"/>
<evidence type="ECO:0000313" key="5">
    <source>
        <dbReference type="EMBL" id="TXK71460.1"/>
    </source>
</evidence>
<organism evidence="4 6">
    <name type="scientific">Campylobacter volucris</name>
    <dbReference type="NCBI Taxonomy" id="1031542"/>
    <lineage>
        <taxon>Bacteria</taxon>
        <taxon>Pseudomonadati</taxon>
        <taxon>Campylobacterota</taxon>
        <taxon>Epsilonproteobacteria</taxon>
        <taxon>Campylobacterales</taxon>
        <taxon>Campylobacteraceae</taxon>
        <taxon>Campylobacter</taxon>
    </lineage>
</organism>
<proteinExistence type="predicted"/>
<dbReference type="InterPro" id="IPR015947">
    <property type="entry name" value="PUA-like_sf"/>
</dbReference>
<keyword evidence="4" id="KW-0808">Transferase</keyword>